<gene>
    <name evidence="1" type="ORF">FISHEDRAFT_55189</name>
</gene>
<evidence type="ECO:0000313" key="2">
    <source>
        <dbReference type="Proteomes" id="UP000054144"/>
    </source>
</evidence>
<organism evidence="1 2">
    <name type="scientific">Fistulina hepatica ATCC 64428</name>
    <dbReference type="NCBI Taxonomy" id="1128425"/>
    <lineage>
        <taxon>Eukaryota</taxon>
        <taxon>Fungi</taxon>
        <taxon>Dikarya</taxon>
        <taxon>Basidiomycota</taxon>
        <taxon>Agaricomycotina</taxon>
        <taxon>Agaricomycetes</taxon>
        <taxon>Agaricomycetidae</taxon>
        <taxon>Agaricales</taxon>
        <taxon>Fistulinaceae</taxon>
        <taxon>Fistulina</taxon>
    </lineage>
</organism>
<dbReference type="EMBL" id="KN881617">
    <property type="protein sequence ID" value="KIY53455.1"/>
    <property type="molecule type" value="Genomic_DNA"/>
</dbReference>
<dbReference type="OrthoDB" id="3139918at2759"/>
<protein>
    <recommendedName>
        <fullName evidence="3">MACPF domain-containing protein</fullName>
    </recommendedName>
</protein>
<keyword evidence="2" id="KW-1185">Reference proteome</keyword>
<evidence type="ECO:0000313" key="1">
    <source>
        <dbReference type="EMBL" id="KIY53455.1"/>
    </source>
</evidence>
<proteinExistence type="predicted"/>
<name>A0A0D7ANL9_9AGAR</name>
<evidence type="ECO:0008006" key="3">
    <source>
        <dbReference type="Google" id="ProtNLM"/>
    </source>
</evidence>
<reference evidence="1 2" key="1">
    <citation type="journal article" date="2015" name="Fungal Genet. Biol.">
        <title>Evolution of novel wood decay mechanisms in Agaricales revealed by the genome sequences of Fistulina hepatica and Cylindrobasidium torrendii.</title>
        <authorList>
            <person name="Floudas D."/>
            <person name="Held B.W."/>
            <person name="Riley R."/>
            <person name="Nagy L.G."/>
            <person name="Koehler G."/>
            <person name="Ransdell A.S."/>
            <person name="Younus H."/>
            <person name="Chow J."/>
            <person name="Chiniquy J."/>
            <person name="Lipzen A."/>
            <person name="Tritt A."/>
            <person name="Sun H."/>
            <person name="Haridas S."/>
            <person name="LaButti K."/>
            <person name="Ohm R.A."/>
            <person name="Kues U."/>
            <person name="Blanchette R.A."/>
            <person name="Grigoriev I.V."/>
            <person name="Minto R.E."/>
            <person name="Hibbett D.S."/>
        </authorList>
    </citation>
    <scope>NUCLEOTIDE SEQUENCE [LARGE SCALE GENOMIC DNA]</scope>
    <source>
        <strain evidence="1 2">ATCC 64428</strain>
    </source>
</reference>
<accession>A0A0D7ANL9</accession>
<sequence>MTGSAAIPRSPLPSFYLDGMRLSTGIDAITGEVTKSALSNDFKKVSVTHSQESETFACRILDTTQQVEAELAASSSSSVTFPVSAMTAGVNGTFDFPNTSSSTSAVCVIMLDWQRFGMAERILDSSARLSSEACAALRDNPESFRLEYGDYFVHEITHMAKFSAIWKVTSDTLSSITEFKHAISDPIATADVAVFTGFPAKLKRAQEISNVSIELSYQTMPELKSKGGDVFELLQNFRKATTFVPVEVQLLHYSVVDPSVPTDINMDPDLYCRIHEAFSDVRFVLFLIGIAPEFDRNPEAFRDAIEELGRMRAQLLFRLRRQELVTEMHSRTYFDYKRQFAVDHENEHGAWIRSQQNAREFALGRTSYTNEELRTYGIVSKEGECSTSMEVHVDKALFQQQIGALTTSAIDGYIVGIVVVSCRDNGRNGWWCIHPDFALGTKKVQVGVKSERTRGMHWRLRVYYIPSGRYDGDDE</sequence>
<dbReference type="AlphaFoldDB" id="A0A0D7ANL9"/>
<dbReference type="Proteomes" id="UP000054144">
    <property type="component" value="Unassembled WGS sequence"/>
</dbReference>